<dbReference type="PANTHER" id="PTHR43798:SF5">
    <property type="entry name" value="MONOACYLGLYCEROL LIPASE ABHD6"/>
    <property type="match status" value="1"/>
</dbReference>
<evidence type="ECO:0000313" key="3">
    <source>
        <dbReference type="Proteomes" id="UP000598971"/>
    </source>
</evidence>
<dbReference type="GO" id="GO:0046464">
    <property type="term" value="P:acylglycerol catabolic process"/>
    <property type="evidence" value="ECO:0007669"/>
    <property type="project" value="TreeGrafter"/>
</dbReference>
<evidence type="ECO:0000313" key="2">
    <source>
        <dbReference type="EMBL" id="NNV55993.1"/>
    </source>
</evidence>
<dbReference type="AlphaFoldDB" id="A0A8J8FDH6"/>
<name>A0A8J8FDH6_9BACT</name>
<accession>A0A8J8FDH6</accession>
<dbReference type="Proteomes" id="UP000598971">
    <property type="component" value="Unassembled WGS sequence"/>
</dbReference>
<dbReference type="SUPFAM" id="SSF53474">
    <property type="entry name" value="alpha/beta-Hydrolases"/>
    <property type="match status" value="1"/>
</dbReference>
<dbReference type="GO" id="GO:0016020">
    <property type="term" value="C:membrane"/>
    <property type="evidence" value="ECO:0007669"/>
    <property type="project" value="TreeGrafter"/>
</dbReference>
<comment type="caution">
    <text evidence="2">The sequence shown here is derived from an EMBL/GenBank/DDBJ whole genome shotgun (WGS) entry which is preliminary data.</text>
</comment>
<evidence type="ECO:0000259" key="1">
    <source>
        <dbReference type="Pfam" id="PF00561"/>
    </source>
</evidence>
<feature type="domain" description="AB hydrolase-1" evidence="1">
    <location>
        <begin position="2"/>
        <end position="143"/>
    </location>
</feature>
<sequence length="228" mass="25437">MKHLLLLHGAAGAKDQFEPIIPSLSGVYQVHAINFSGHGGENSRASIFSIALFAQDVLHYMAVKQLETVDIFGYSMGGYVALYIARYYPEKIGKIITLASKLHWDEAIAAKEIKMLNAATIQQKVPAFAQQLAARHGSQHWETVLEKVSNMLLELGNANTLQLHDYNHITHPVLLLLGDRDKMVTMDETLAVFKQLPNAQMAVLPGTPHPIEQVNIPVLVFFIQWFLK</sequence>
<keyword evidence="2" id="KW-0378">Hydrolase</keyword>
<dbReference type="GO" id="GO:0047372">
    <property type="term" value="F:monoacylglycerol lipase activity"/>
    <property type="evidence" value="ECO:0007669"/>
    <property type="project" value="TreeGrafter"/>
</dbReference>
<dbReference type="PANTHER" id="PTHR43798">
    <property type="entry name" value="MONOACYLGLYCEROL LIPASE"/>
    <property type="match status" value="1"/>
</dbReference>
<protein>
    <submittedName>
        <fullName evidence="2">Alpha/beta fold hydrolase</fullName>
    </submittedName>
</protein>
<reference evidence="2" key="1">
    <citation type="submission" date="2019-10" db="EMBL/GenBank/DDBJ databases">
        <title>Draft genome sequence of Panacibacter sp. KCS-6.</title>
        <authorList>
            <person name="Yim K.J."/>
        </authorList>
    </citation>
    <scope>NUCLEOTIDE SEQUENCE</scope>
    <source>
        <strain evidence="2">KCS-6</strain>
    </source>
</reference>
<dbReference type="InterPro" id="IPR029058">
    <property type="entry name" value="AB_hydrolase_fold"/>
</dbReference>
<proteinExistence type="predicted"/>
<dbReference type="Gene3D" id="3.40.50.1820">
    <property type="entry name" value="alpha/beta hydrolase"/>
    <property type="match status" value="1"/>
</dbReference>
<dbReference type="InterPro" id="IPR050266">
    <property type="entry name" value="AB_hydrolase_sf"/>
</dbReference>
<gene>
    <name evidence="2" type="ORF">GD597_11025</name>
</gene>
<dbReference type="RefSeq" id="WP_171607935.1">
    <property type="nucleotide sequence ID" value="NZ_WHPF01000007.1"/>
</dbReference>
<organism evidence="2 3">
    <name type="scientific">Limnovirga soli</name>
    <dbReference type="NCBI Taxonomy" id="2656915"/>
    <lineage>
        <taxon>Bacteria</taxon>
        <taxon>Pseudomonadati</taxon>
        <taxon>Bacteroidota</taxon>
        <taxon>Chitinophagia</taxon>
        <taxon>Chitinophagales</taxon>
        <taxon>Chitinophagaceae</taxon>
        <taxon>Limnovirga</taxon>
    </lineage>
</organism>
<dbReference type="InterPro" id="IPR000073">
    <property type="entry name" value="AB_hydrolase_1"/>
</dbReference>
<dbReference type="EMBL" id="WHPF01000007">
    <property type="protein sequence ID" value="NNV55993.1"/>
    <property type="molecule type" value="Genomic_DNA"/>
</dbReference>
<keyword evidence="3" id="KW-1185">Reference proteome</keyword>
<dbReference type="Pfam" id="PF00561">
    <property type="entry name" value="Abhydrolase_1"/>
    <property type="match status" value="1"/>
</dbReference>